<dbReference type="InterPro" id="IPR002347">
    <property type="entry name" value="SDR_fam"/>
</dbReference>
<dbReference type="PRINTS" id="PR00080">
    <property type="entry name" value="SDRFAMILY"/>
</dbReference>
<name>A0A1L9T526_9EURO</name>
<dbReference type="VEuPathDB" id="FungiDB:ASPSYDRAFT_498962"/>
<organism evidence="4 5">
    <name type="scientific">Aspergillus sydowii CBS 593.65</name>
    <dbReference type="NCBI Taxonomy" id="1036612"/>
    <lineage>
        <taxon>Eukaryota</taxon>
        <taxon>Fungi</taxon>
        <taxon>Dikarya</taxon>
        <taxon>Ascomycota</taxon>
        <taxon>Pezizomycotina</taxon>
        <taxon>Eurotiomycetes</taxon>
        <taxon>Eurotiomycetidae</taxon>
        <taxon>Eurotiales</taxon>
        <taxon>Aspergillaceae</taxon>
        <taxon>Aspergillus</taxon>
        <taxon>Aspergillus subgen. Nidulantes</taxon>
    </lineage>
</organism>
<dbReference type="STRING" id="1036612.A0A1L9T526"/>
<keyword evidence="2" id="KW-0560">Oxidoreductase</keyword>
<dbReference type="RefSeq" id="XP_040698199.1">
    <property type="nucleotide sequence ID" value="XM_040847961.1"/>
</dbReference>
<gene>
    <name evidence="4" type="ORF">ASPSYDRAFT_498962</name>
</gene>
<protein>
    <submittedName>
        <fullName evidence="4">Uncharacterized protein</fullName>
    </submittedName>
</protein>
<comment type="similarity">
    <text evidence="1 3">Belongs to the short-chain dehydrogenases/reductases (SDR) family.</text>
</comment>
<sequence>MSTVVIVTGGASGIGFEICRYFLKKGDAHVVILDSNPDRGLVAVGNLTAEFCNASISFIECNAASWASQAAAFEQAHRKHGRINVVFANAGIFEKEPIYGADVTKPQEPSLSVVDVNVNGVIYSINLAVHYMAKYAPQSPSASSIPLRGQIICTSSNAGLYPFSTLPLYTASKHAVVGLVRT</sequence>
<reference evidence="5" key="1">
    <citation type="journal article" date="2017" name="Genome Biol.">
        <title>Comparative genomics reveals high biological diversity and specific adaptations in the industrially and medically important fungal genus Aspergillus.</title>
        <authorList>
            <person name="de Vries R.P."/>
            <person name="Riley R."/>
            <person name="Wiebenga A."/>
            <person name="Aguilar-Osorio G."/>
            <person name="Amillis S."/>
            <person name="Uchima C.A."/>
            <person name="Anderluh G."/>
            <person name="Asadollahi M."/>
            <person name="Askin M."/>
            <person name="Barry K."/>
            <person name="Battaglia E."/>
            <person name="Bayram O."/>
            <person name="Benocci T."/>
            <person name="Braus-Stromeyer S.A."/>
            <person name="Caldana C."/>
            <person name="Canovas D."/>
            <person name="Cerqueira G.C."/>
            <person name="Chen F."/>
            <person name="Chen W."/>
            <person name="Choi C."/>
            <person name="Clum A."/>
            <person name="Dos Santos R.A."/>
            <person name="Damasio A.R."/>
            <person name="Diallinas G."/>
            <person name="Emri T."/>
            <person name="Fekete E."/>
            <person name="Flipphi M."/>
            <person name="Freyberg S."/>
            <person name="Gallo A."/>
            <person name="Gournas C."/>
            <person name="Habgood R."/>
            <person name="Hainaut M."/>
            <person name="Harispe M.L."/>
            <person name="Henrissat B."/>
            <person name="Hilden K.S."/>
            <person name="Hope R."/>
            <person name="Hossain A."/>
            <person name="Karabika E."/>
            <person name="Karaffa L."/>
            <person name="Karanyi Z."/>
            <person name="Krasevec N."/>
            <person name="Kuo A."/>
            <person name="Kusch H."/>
            <person name="LaButti K."/>
            <person name="Lagendijk E.L."/>
            <person name="Lapidus A."/>
            <person name="Levasseur A."/>
            <person name="Lindquist E."/>
            <person name="Lipzen A."/>
            <person name="Logrieco A.F."/>
            <person name="MacCabe A."/>
            <person name="Maekelae M.R."/>
            <person name="Malavazi I."/>
            <person name="Melin P."/>
            <person name="Meyer V."/>
            <person name="Mielnichuk N."/>
            <person name="Miskei M."/>
            <person name="Molnar A.P."/>
            <person name="Mule G."/>
            <person name="Ngan C.Y."/>
            <person name="Orejas M."/>
            <person name="Orosz E."/>
            <person name="Ouedraogo J.P."/>
            <person name="Overkamp K.M."/>
            <person name="Park H.-S."/>
            <person name="Perrone G."/>
            <person name="Piumi F."/>
            <person name="Punt P.J."/>
            <person name="Ram A.F."/>
            <person name="Ramon A."/>
            <person name="Rauscher S."/>
            <person name="Record E."/>
            <person name="Riano-Pachon D.M."/>
            <person name="Robert V."/>
            <person name="Roehrig J."/>
            <person name="Ruller R."/>
            <person name="Salamov A."/>
            <person name="Salih N.S."/>
            <person name="Samson R.A."/>
            <person name="Sandor E."/>
            <person name="Sanguinetti M."/>
            <person name="Schuetze T."/>
            <person name="Sepcic K."/>
            <person name="Shelest E."/>
            <person name="Sherlock G."/>
            <person name="Sophianopoulou V."/>
            <person name="Squina F.M."/>
            <person name="Sun H."/>
            <person name="Susca A."/>
            <person name="Todd R.B."/>
            <person name="Tsang A."/>
            <person name="Unkles S.E."/>
            <person name="van de Wiele N."/>
            <person name="van Rossen-Uffink D."/>
            <person name="Oliveira J.V."/>
            <person name="Vesth T.C."/>
            <person name="Visser J."/>
            <person name="Yu J.-H."/>
            <person name="Zhou M."/>
            <person name="Andersen M.R."/>
            <person name="Archer D.B."/>
            <person name="Baker S.E."/>
            <person name="Benoit I."/>
            <person name="Brakhage A.A."/>
            <person name="Braus G.H."/>
            <person name="Fischer R."/>
            <person name="Frisvad J.C."/>
            <person name="Goldman G.H."/>
            <person name="Houbraken J."/>
            <person name="Oakley B."/>
            <person name="Pocsi I."/>
            <person name="Scazzocchio C."/>
            <person name="Seiboth B."/>
            <person name="vanKuyk P.A."/>
            <person name="Wortman J."/>
            <person name="Dyer P.S."/>
            <person name="Grigoriev I.V."/>
        </authorList>
    </citation>
    <scope>NUCLEOTIDE SEQUENCE [LARGE SCALE GENOMIC DNA]</scope>
    <source>
        <strain evidence="5">CBS 593.65</strain>
    </source>
</reference>
<dbReference type="PANTHER" id="PTHR44229">
    <property type="entry name" value="15-HYDROXYPROSTAGLANDIN DEHYDROGENASE [NAD(+)]"/>
    <property type="match status" value="1"/>
</dbReference>
<dbReference type="PRINTS" id="PR00081">
    <property type="entry name" value="GDHRDH"/>
</dbReference>
<evidence type="ECO:0000256" key="1">
    <source>
        <dbReference type="ARBA" id="ARBA00006484"/>
    </source>
</evidence>
<evidence type="ECO:0000256" key="3">
    <source>
        <dbReference type="RuleBase" id="RU000363"/>
    </source>
</evidence>
<dbReference type="PANTHER" id="PTHR44229:SF4">
    <property type="entry name" value="15-HYDROXYPROSTAGLANDIN DEHYDROGENASE [NAD(+)]"/>
    <property type="match status" value="1"/>
</dbReference>
<dbReference type="Proteomes" id="UP000184356">
    <property type="component" value="Unassembled WGS sequence"/>
</dbReference>
<evidence type="ECO:0000313" key="4">
    <source>
        <dbReference type="EMBL" id="OJJ54393.1"/>
    </source>
</evidence>
<evidence type="ECO:0000313" key="5">
    <source>
        <dbReference type="Proteomes" id="UP000184356"/>
    </source>
</evidence>
<accession>A0A1L9T526</accession>
<proteinExistence type="inferred from homology"/>
<keyword evidence="5" id="KW-1185">Reference proteome</keyword>
<dbReference type="Pfam" id="PF00106">
    <property type="entry name" value="adh_short"/>
    <property type="match status" value="1"/>
</dbReference>
<dbReference type="InterPro" id="IPR036291">
    <property type="entry name" value="NAD(P)-bd_dom_sf"/>
</dbReference>
<dbReference type="AlphaFoldDB" id="A0A1L9T526"/>
<dbReference type="OrthoDB" id="5371740at2759"/>
<evidence type="ECO:0000256" key="2">
    <source>
        <dbReference type="ARBA" id="ARBA00023002"/>
    </source>
</evidence>
<dbReference type="GeneID" id="63764034"/>
<dbReference type="Gene3D" id="3.40.50.720">
    <property type="entry name" value="NAD(P)-binding Rossmann-like Domain"/>
    <property type="match status" value="1"/>
</dbReference>
<dbReference type="SUPFAM" id="SSF51735">
    <property type="entry name" value="NAD(P)-binding Rossmann-fold domains"/>
    <property type="match status" value="1"/>
</dbReference>
<dbReference type="GO" id="GO:0016616">
    <property type="term" value="F:oxidoreductase activity, acting on the CH-OH group of donors, NAD or NADP as acceptor"/>
    <property type="evidence" value="ECO:0007669"/>
    <property type="project" value="TreeGrafter"/>
</dbReference>
<dbReference type="EMBL" id="KV878595">
    <property type="protein sequence ID" value="OJJ54393.1"/>
    <property type="molecule type" value="Genomic_DNA"/>
</dbReference>
<dbReference type="GO" id="GO:0005737">
    <property type="term" value="C:cytoplasm"/>
    <property type="evidence" value="ECO:0007669"/>
    <property type="project" value="TreeGrafter"/>
</dbReference>